<gene>
    <name evidence="1" type="ORF">F7731_14575</name>
</gene>
<dbReference type="PROSITE" id="PS51257">
    <property type="entry name" value="PROKAR_LIPOPROTEIN"/>
    <property type="match status" value="1"/>
</dbReference>
<dbReference type="EMBL" id="WBOS01000006">
    <property type="protein sequence ID" value="KAB2334437.1"/>
    <property type="molecule type" value="Genomic_DNA"/>
</dbReference>
<reference evidence="1 2" key="1">
    <citation type="journal article" date="2016" name="Antonie Van Leeuwenhoek">
        <title>Bacillus depressus sp. nov., isolated from soil of a sunflower field.</title>
        <authorList>
            <person name="Wei X."/>
            <person name="Xin D."/>
            <person name="Xin Y."/>
            <person name="Zhang H."/>
            <person name="Wang T."/>
            <person name="Zhang J."/>
        </authorList>
    </citation>
    <scope>NUCLEOTIDE SEQUENCE [LARGE SCALE GENOMIC DNA]</scope>
    <source>
        <strain evidence="1 2">BZ1</strain>
    </source>
</reference>
<evidence type="ECO:0008006" key="3">
    <source>
        <dbReference type="Google" id="ProtNLM"/>
    </source>
</evidence>
<proteinExistence type="predicted"/>
<dbReference type="AlphaFoldDB" id="A0A6L3V5I3"/>
<dbReference type="OrthoDB" id="1910713at2"/>
<keyword evidence="2" id="KW-1185">Reference proteome</keyword>
<dbReference type="RefSeq" id="WP_151535512.1">
    <property type="nucleotide sequence ID" value="NZ_WBOS01000006.1"/>
</dbReference>
<dbReference type="Proteomes" id="UP000481030">
    <property type="component" value="Unassembled WGS sequence"/>
</dbReference>
<organism evidence="1 2">
    <name type="scientific">Cytobacillus depressus</name>
    <dbReference type="NCBI Taxonomy" id="1602942"/>
    <lineage>
        <taxon>Bacteria</taxon>
        <taxon>Bacillati</taxon>
        <taxon>Bacillota</taxon>
        <taxon>Bacilli</taxon>
        <taxon>Bacillales</taxon>
        <taxon>Bacillaceae</taxon>
        <taxon>Cytobacillus</taxon>
    </lineage>
</organism>
<evidence type="ECO:0000313" key="2">
    <source>
        <dbReference type="Proteomes" id="UP000481030"/>
    </source>
</evidence>
<name>A0A6L3V5I3_9BACI</name>
<comment type="caution">
    <text evidence="1">The sequence shown here is derived from an EMBL/GenBank/DDBJ whole genome shotgun (WGS) entry which is preliminary data.</text>
</comment>
<evidence type="ECO:0000313" key="1">
    <source>
        <dbReference type="EMBL" id="KAB2334437.1"/>
    </source>
</evidence>
<accession>A0A6L3V5I3</accession>
<sequence length="144" mass="16325">MKKIITLLLTIILLTACSETTKYDYKFSGESEHWEAEFSYKGTEKWIKKDGINTYSNEDNYELVLKYKGSLEELSSLQNLEYSYNTNSSGGGETKNFTEPPSTVIFSSSGASKSGAKVSEDEIIKVNVKWDDFNESFELHNKSK</sequence>
<protein>
    <recommendedName>
        <fullName evidence="3">Lipoprotein</fullName>
    </recommendedName>
</protein>